<comment type="caution">
    <text evidence="1">The sequence shown here is derived from an EMBL/GenBank/DDBJ whole genome shotgun (WGS) entry which is preliminary data.</text>
</comment>
<dbReference type="Proteomes" id="UP001501057">
    <property type="component" value="Unassembled WGS sequence"/>
</dbReference>
<proteinExistence type="predicted"/>
<accession>A0ABP4VSY8</accession>
<reference evidence="2" key="1">
    <citation type="journal article" date="2019" name="Int. J. Syst. Evol. Microbiol.">
        <title>The Global Catalogue of Microorganisms (GCM) 10K type strain sequencing project: providing services to taxonomists for standard genome sequencing and annotation.</title>
        <authorList>
            <consortium name="The Broad Institute Genomics Platform"/>
            <consortium name="The Broad Institute Genome Sequencing Center for Infectious Disease"/>
            <person name="Wu L."/>
            <person name="Ma J."/>
        </authorList>
    </citation>
    <scope>NUCLEOTIDE SEQUENCE [LARGE SCALE GENOMIC DNA]</scope>
    <source>
        <strain evidence="2">JCM 13518</strain>
    </source>
</reference>
<evidence type="ECO:0000313" key="2">
    <source>
        <dbReference type="Proteomes" id="UP001501057"/>
    </source>
</evidence>
<evidence type="ECO:0000313" key="1">
    <source>
        <dbReference type="EMBL" id="GAA1734151.1"/>
    </source>
</evidence>
<gene>
    <name evidence="1" type="ORF">GCM10009710_13500</name>
</gene>
<keyword evidence="2" id="KW-1185">Reference proteome</keyword>
<organism evidence="1 2">
    <name type="scientific">Aeromicrobium alkaliterrae</name>
    <dbReference type="NCBI Taxonomy" id="302168"/>
    <lineage>
        <taxon>Bacteria</taxon>
        <taxon>Bacillati</taxon>
        <taxon>Actinomycetota</taxon>
        <taxon>Actinomycetes</taxon>
        <taxon>Propionibacteriales</taxon>
        <taxon>Nocardioidaceae</taxon>
        <taxon>Aeromicrobium</taxon>
    </lineage>
</organism>
<name>A0ABP4VSY8_9ACTN</name>
<protein>
    <submittedName>
        <fullName evidence="1">Uncharacterized protein</fullName>
    </submittedName>
</protein>
<sequence>MLLAAVAIGSLALGACSDDGDDAGEAVYVAQGTTCDQELNSPEAQTINEDVGGLQTPDFTVRFSQTTKLGNVALVSGDTEKAFRVLSEDYGVALVAELEEGEAGTIVGFEQIRDLVADVCGED</sequence>
<dbReference type="EMBL" id="BAAAME010000002">
    <property type="protein sequence ID" value="GAA1734151.1"/>
    <property type="molecule type" value="Genomic_DNA"/>
</dbReference>